<sequence>MTEFESILQVGLRDQYLVFVIESGDTNNPSLVACIAVPSLVPFHTFRRLQNIAVFATNYTIARVKHQFPHLSGHNINHHYYLPCRPARQMSSRPNLRRKPSQPAAPRAIVANCRAKPPSRKCPRKSRTLTTSTKIVPRRTMSPRHPSAAVAVASRINLCRGSGSSNSPNNRCCNNNSSSSNKCSNSKAVEAAAVTR</sequence>
<protein>
    <submittedName>
        <fullName evidence="2">Uncharacterized protein</fullName>
    </submittedName>
</protein>
<gene>
    <name evidence="2" type="ORF">BCR38DRAFT_479063</name>
</gene>
<reference evidence="2 3" key="1">
    <citation type="submission" date="2016-07" db="EMBL/GenBank/DDBJ databases">
        <title>Pervasive Adenine N6-methylation of Active Genes in Fungi.</title>
        <authorList>
            <consortium name="DOE Joint Genome Institute"/>
            <person name="Mondo S.J."/>
            <person name="Dannebaum R.O."/>
            <person name="Kuo R.C."/>
            <person name="Labutti K."/>
            <person name="Haridas S."/>
            <person name="Kuo A."/>
            <person name="Salamov A."/>
            <person name="Ahrendt S.R."/>
            <person name="Lipzen A."/>
            <person name="Sullivan W."/>
            <person name="Andreopoulos W.B."/>
            <person name="Clum A."/>
            <person name="Lindquist E."/>
            <person name="Daum C."/>
            <person name="Ramamoorthy G.K."/>
            <person name="Gryganskyi A."/>
            <person name="Culley D."/>
            <person name="Magnuson J.K."/>
            <person name="James T.Y."/>
            <person name="O'Malley M.A."/>
            <person name="Stajich J.E."/>
            <person name="Spatafora J.W."/>
            <person name="Visel A."/>
            <person name="Grigoriev I.V."/>
        </authorList>
    </citation>
    <scope>NUCLEOTIDE SEQUENCE [LARGE SCALE GENOMIC DNA]</scope>
    <source>
        <strain evidence="2 3">CBS 129021</strain>
    </source>
</reference>
<evidence type="ECO:0000313" key="2">
    <source>
        <dbReference type="EMBL" id="ORY55692.1"/>
    </source>
</evidence>
<accession>A0A1Y2D8U8</accession>
<evidence type="ECO:0000313" key="3">
    <source>
        <dbReference type="Proteomes" id="UP000193689"/>
    </source>
</evidence>
<dbReference type="Proteomes" id="UP000193689">
    <property type="component" value="Unassembled WGS sequence"/>
</dbReference>
<dbReference type="InParanoid" id="A0A1Y2D8U8"/>
<dbReference type="AlphaFoldDB" id="A0A1Y2D8U8"/>
<name>A0A1Y2D8U8_9PEZI</name>
<feature type="region of interest" description="Disordered" evidence="1">
    <location>
        <begin position="160"/>
        <end position="181"/>
    </location>
</feature>
<dbReference type="GeneID" id="63779343"/>
<organism evidence="2 3">
    <name type="scientific">Pseudomassariella vexata</name>
    <dbReference type="NCBI Taxonomy" id="1141098"/>
    <lineage>
        <taxon>Eukaryota</taxon>
        <taxon>Fungi</taxon>
        <taxon>Dikarya</taxon>
        <taxon>Ascomycota</taxon>
        <taxon>Pezizomycotina</taxon>
        <taxon>Sordariomycetes</taxon>
        <taxon>Xylariomycetidae</taxon>
        <taxon>Amphisphaeriales</taxon>
        <taxon>Pseudomassariaceae</taxon>
        <taxon>Pseudomassariella</taxon>
    </lineage>
</organism>
<dbReference type="EMBL" id="MCFJ01000026">
    <property type="protein sequence ID" value="ORY55692.1"/>
    <property type="molecule type" value="Genomic_DNA"/>
</dbReference>
<keyword evidence="3" id="KW-1185">Reference proteome</keyword>
<evidence type="ECO:0000256" key="1">
    <source>
        <dbReference type="SAM" id="MobiDB-lite"/>
    </source>
</evidence>
<comment type="caution">
    <text evidence="2">The sequence shown here is derived from an EMBL/GenBank/DDBJ whole genome shotgun (WGS) entry which is preliminary data.</text>
</comment>
<proteinExistence type="predicted"/>
<dbReference type="RefSeq" id="XP_040709750.1">
    <property type="nucleotide sequence ID" value="XM_040863131.1"/>
</dbReference>